<sequence length="65" mass="6495">MTGCPPARGEAAPSGGIPGADLRGADTTGYLPEEPGQRRTADGQLQRGGCLGVGSEFRFGPHVGG</sequence>
<protein>
    <submittedName>
        <fullName evidence="2">Uncharacterized protein</fullName>
    </submittedName>
</protein>
<name>A0ABP7FTJ2_9ACTN</name>
<gene>
    <name evidence="2" type="ORF">GCM10023082_50370</name>
</gene>
<comment type="caution">
    <text evidence="2">The sequence shown here is derived from an EMBL/GenBank/DDBJ whole genome shotgun (WGS) entry which is preliminary data.</text>
</comment>
<keyword evidence="3" id="KW-1185">Reference proteome</keyword>
<organism evidence="2 3">
    <name type="scientific">Streptomyces tremellae</name>
    <dbReference type="NCBI Taxonomy" id="1124239"/>
    <lineage>
        <taxon>Bacteria</taxon>
        <taxon>Bacillati</taxon>
        <taxon>Actinomycetota</taxon>
        <taxon>Actinomycetes</taxon>
        <taxon>Kitasatosporales</taxon>
        <taxon>Streptomycetaceae</taxon>
        <taxon>Streptomyces</taxon>
    </lineage>
</organism>
<accession>A0ABP7FTJ2</accession>
<evidence type="ECO:0000313" key="3">
    <source>
        <dbReference type="Proteomes" id="UP001499884"/>
    </source>
</evidence>
<dbReference type="Proteomes" id="UP001499884">
    <property type="component" value="Unassembled WGS sequence"/>
</dbReference>
<evidence type="ECO:0000313" key="2">
    <source>
        <dbReference type="EMBL" id="GAA3747966.1"/>
    </source>
</evidence>
<proteinExistence type="predicted"/>
<feature type="region of interest" description="Disordered" evidence="1">
    <location>
        <begin position="1"/>
        <end position="65"/>
    </location>
</feature>
<dbReference type="EMBL" id="BAABEP010000045">
    <property type="protein sequence ID" value="GAA3747966.1"/>
    <property type="molecule type" value="Genomic_DNA"/>
</dbReference>
<evidence type="ECO:0000256" key="1">
    <source>
        <dbReference type="SAM" id="MobiDB-lite"/>
    </source>
</evidence>
<reference evidence="3" key="1">
    <citation type="journal article" date="2019" name="Int. J. Syst. Evol. Microbiol.">
        <title>The Global Catalogue of Microorganisms (GCM) 10K type strain sequencing project: providing services to taxonomists for standard genome sequencing and annotation.</title>
        <authorList>
            <consortium name="The Broad Institute Genomics Platform"/>
            <consortium name="The Broad Institute Genome Sequencing Center for Infectious Disease"/>
            <person name="Wu L."/>
            <person name="Ma J."/>
        </authorList>
    </citation>
    <scope>NUCLEOTIDE SEQUENCE [LARGE SCALE GENOMIC DNA]</scope>
    <source>
        <strain evidence="3">JCM 30846</strain>
    </source>
</reference>